<evidence type="ECO:0000313" key="2">
    <source>
        <dbReference type="EnsemblMetazoa" id="CapteP202596"/>
    </source>
</evidence>
<evidence type="ECO:0000313" key="3">
    <source>
        <dbReference type="Proteomes" id="UP000014760"/>
    </source>
</evidence>
<dbReference type="EMBL" id="KB299680">
    <property type="protein sequence ID" value="ELU07665.1"/>
    <property type="molecule type" value="Genomic_DNA"/>
</dbReference>
<evidence type="ECO:0000313" key="1">
    <source>
        <dbReference type="EMBL" id="ELU07665.1"/>
    </source>
</evidence>
<reference evidence="3" key="1">
    <citation type="submission" date="2012-12" db="EMBL/GenBank/DDBJ databases">
        <authorList>
            <person name="Hellsten U."/>
            <person name="Grimwood J."/>
            <person name="Chapman J.A."/>
            <person name="Shapiro H."/>
            <person name="Aerts A."/>
            <person name="Otillar R.P."/>
            <person name="Terry A.Y."/>
            <person name="Boore J.L."/>
            <person name="Simakov O."/>
            <person name="Marletaz F."/>
            <person name="Cho S.-J."/>
            <person name="Edsinger-Gonzales E."/>
            <person name="Havlak P."/>
            <person name="Kuo D.-H."/>
            <person name="Larsson T."/>
            <person name="Lv J."/>
            <person name="Arendt D."/>
            <person name="Savage R."/>
            <person name="Osoegawa K."/>
            <person name="de Jong P."/>
            <person name="Lindberg D.R."/>
            <person name="Seaver E.C."/>
            <person name="Weisblat D.A."/>
            <person name="Putnam N.H."/>
            <person name="Grigoriev I.V."/>
            <person name="Rokhsar D.S."/>
        </authorList>
    </citation>
    <scope>NUCLEOTIDE SEQUENCE</scope>
    <source>
        <strain evidence="3">I ESC-2004</strain>
    </source>
</reference>
<accession>R7UN78</accession>
<sequence length="111" mass="12138">MTLLDCDEMKYFWLKWIEGELSFGQGLQVGSGVLATIADNDVHAEYDTAKYSWLDMSTLSTGADFEKQCGTVDSAITRYTLGGSANEHETRKSAVDVASITHLVIITHTSA</sequence>
<name>R7UN78_CAPTE</name>
<organism evidence="1">
    <name type="scientific">Capitella teleta</name>
    <name type="common">Polychaete worm</name>
    <dbReference type="NCBI Taxonomy" id="283909"/>
    <lineage>
        <taxon>Eukaryota</taxon>
        <taxon>Metazoa</taxon>
        <taxon>Spiralia</taxon>
        <taxon>Lophotrochozoa</taxon>
        <taxon>Annelida</taxon>
        <taxon>Polychaeta</taxon>
        <taxon>Sedentaria</taxon>
        <taxon>Scolecida</taxon>
        <taxon>Capitellidae</taxon>
        <taxon>Capitella</taxon>
    </lineage>
</organism>
<proteinExistence type="predicted"/>
<dbReference type="AlphaFoldDB" id="R7UN78"/>
<reference evidence="2" key="3">
    <citation type="submission" date="2015-06" db="UniProtKB">
        <authorList>
            <consortium name="EnsemblMetazoa"/>
        </authorList>
    </citation>
    <scope>IDENTIFICATION</scope>
</reference>
<gene>
    <name evidence="1" type="ORF">CAPTEDRAFT_202596</name>
</gene>
<dbReference type="EMBL" id="AMQN01042824">
    <property type="status" value="NOT_ANNOTATED_CDS"/>
    <property type="molecule type" value="Genomic_DNA"/>
</dbReference>
<dbReference type="HOGENOM" id="CLU_2160764_0_0_1"/>
<reference evidence="1 3" key="2">
    <citation type="journal article" date="2013" name="Nature">
        <title>Insights into bilaterian evolution from three spiralian genomes.</title>
        <authorList>
            <person name="Simakov O."/>
            <person name="Marletaz F."/>
            <person name="Cho S.J."/>
            <person name="Edsinger-Gonzales E."/>
            <person name="Havlak P."/>
            <person name="Hellsten U."/>
            <person name="Kuo D.H."/>
            <person name="Larsson T."/>
            <person name="Lv J."/>
            <person name="Arendt D."/>
            <person name="Savage R."/>
            <person name="Osoegawa K."/>
            <person name="de Jong P."/>
            <person name="Grimwood J."/>
            <person name="Chapman J.A."/>
            <person name="Shapiro H."/>
            <person name="Aerts A."/>
            <person name="Otillar R.P."/>
            <person name="Terry A.Y."/>
            <person name="Boore J.L."/>
            <person name="Grigoriev I.V."/>
            <person name="Lindberg D.R."/>
            <person name="Seaver E.C."/>
            <person name="Weisblat D.A."/>
            <person name="Putnam N.H."/>
            <person name="Rokhsar D.S."/>
        </authorList>
    </citation>
    <scope>NUCLEOTIDE SEQUENCE</scope>
    <source>
        <strain evidence="1 3">I ESC-2004</strain>
    </source>
</reference>
<dbReference type="EnsemblMetazoa" id="CapteT202596">
    <property type="protein sequence ID" value="CapteP202596"/>
    <property type="gene ID" value="CapteG202596"/>
</dbReference>
<keyword evidence="3" id="KW-1185">Reference proteome</keyword>
<protein>
    <submittedName>
        <fullName evidence="1 2">Uncharacterized protein</fullName>
    </submittedName>
</protein>
<dbReference type="Proteomes" id="UP000014760">
    <property type="component" value="Unassembled WGS sequence"/>
</dbReference>